<dbReference type="RefSeq" id="WP_161861872.1">
    <property type="nucleotide sequence ID" value="NZ_CP046620.1"/>
</dbReference>
<dbReference type="AlphaFoldDB" id="A0A6P1T0K6"/>
<evidence type="ECO:0000313" key="3">
    <source>
        <dbReference type="EMBL" id="QHQ35305.1"/>
    </source>
</evidence>
<proteinExistence type="predicted"/>
<evidence type="ECO:0000256" key="1">
    <source>
        <dbReference type="SAM" id="Phobius"/>
    </source>
</evidence>
<evidence type="ECO:0000313" key="4">
    <source>
        <dbReference type="Proteomes" id="UP000464495"/>
    </source>
</evidence>
<dbReference type="GO" id="GO:0005886">
    <property type="term" value="C:plasma membrane"/>
    <property type="evidence" value="ECO:0007669"/>
    <property type="project" value="TreeGrafter"/>
</dbReference>
<dbReference type="PANTHER" id="PTHR30336:SF4">
    <property type="entry name" value="ENVELOPE BIOGENESIS FACTOR ELYC"/>
    <property type="match status" value="1"/>
</dbReference>
<accession>A0A6P1T0K6</accession>
<keyword evidence="1" id="KW-1133">Transmembrane helix</keyword>
<protein>
    <submittedName>
        <fullName evidence="3">YdcF family protein</fullName>
    </submittedName>
</protein>
<dbReference type="CDD" id="cd06259">
    <property type="entry name" value="YdcF-like"/>
    <property type="match status" value="1"/>
</dbReference>
<dbReference type="Pfam" id="PF02698">
    <property type="entry name" value="DUF218"/>
    <property type="match status" value="1"/>
</dbReference>
<dbReference type="InterPro" id="IPR014729">
    <property type="entry name" value="Rossmann-like_a/b/a_fold"/>
</dbReference>
<name>A0A6P1T0K6_9RHOB</name>
<dbReference type="GO" id="GO:0043164">
    <property type="term" value="P:Gram-negative-bacterium-type cell wall biogenesis"/>
    <property type="evidence" value="ECO:0007669"/>
    <property type="project" value="TreeGrafter"/>
</dbReference>
<feature type="domain" description="DUF218" evidence="2">
    <location>
        <begin position="41"/>
        <end position="170"/>
    </location>
</feature>
<dbReference type="Gene3D" id="3.40.50.620">
    <property type="entry name" value="HUPs"/>
    <property type="match status" value="1"/>
</dbReference>
<keyword evidence="1" id="KW-0812">Transmembrane</keyword>
<dbReference type="EMBL" id="CP046620">
    <property type="protein sequence ID" value="QHQ35305.1"/>
    <property type="molecule type" value="Genomic_DNA"/>
</dbReference>
<keyword evidence="4" id="KW-1185">Reference proteome</keyword>
<reference evidence="3 4" key="1">
    <citation type="submission" date="2019-12" db="EMBL/GenBank/DDBJ databases">
        <title>Complete genome sequence of Algicella marina strain 9Alg 56(T) isolated from the red alga Tichocarpus crinitus.</title>
        <authorList>
            <person name="Kim S.-G."/>
            <person name="Nedashkovskaya O.I."/>
        </authorList>
    </citation>
    <scope>NUCLEOTIDE SEQUENCE [LARGE SCALE GENOMIC DNA]</scope>
    <source>
        <strain evidence="3 4">9Alg 56</strain>
    </source>
</reference>
<dbReference type="PANTHER" id="PTHR30336">
    <property type="entry name" value="INNER MEMBRANE PROTEIN, PROBABLE PERMEASE"/>
    <property type="match status" value="1"/>
</dbReference>
<keyword evidence="1" id="KW-0472">Membrane</keyword>
<evidence type="ECO:0000259" key="2">
    <source>
        <dbReference type="Pfam" id="PF02698"/>
    </source>
</evidence>
<dbReference type="InterPro" id="IPR003848">
    <property type="entry name" value="DUF218"/>
</dbReference>
<gene>
    <name evidence="3" type="ORF">GO499_08885</name>
</gene>
<dbReference type="InterPro" id="IPR051599">
    <property type="entry name" value="Cell_Envelope_Assoc"/>
</dbReference>
<dbReference type="Proteomes" id="UP000464495">
    <property type="component" value="Chromosome"/>
</dbReference>
<organism evidence="3 4">
    <name type="scientific">Algicella marina</name>
    <dbReference type="NCBI Taxonomy" id="2683284"/>
    <lineage>
        <taxon>Bacteria</taxon>
        <taxon>Pseudomonadati</taxon>
        <taxon>Pseudomonadota</taxon>
        <taxon>Alphaproteobacteria</taxon>
        <taxon>Rhodobacterales</taxon>
        <taxon>Paracoccaceae</taxon>
        <taxon>Algicella</taxon>
    </lineage>
</organism>
<sequence length="215" mass="22989">MFSFFISLLKVCIWLTLGLILAVVFSSLWFGRIAGALTPADAILVLGAGLSQDDQLDAATRMRVEAGVALYKAELAPVMVMSGGPARPGGPSAADLMAAIAEAKGVPPAAILREGRSTSTLQNAIFTAPILRQAGIVSVIAVTEGFHMARSTASLRWAGVQVRGAHVSTIFRPGSALKMIVREALAWPYNAFRVAFWHYDQWRGVPADVRDAKLR</sequence>
<dbReference type="GO" id="GO:0000270">
    <property type="term" value="P:peptidoglycan metabolic process"/>
    <property type="evidence" value="ECO:0007669"/>
    <property type="project" value="TreeGrafter"/>
</dbReference>
<dbReference type="KEGG" id="amaq:GO499_08885"/>
<feature type="transmembrane region" description="Helical" evidence="1">
    <location>
        <begin position="12"/>
        <end position="31"/>
    </location>
</feature>